<dbReference type="PRINTS" id="PR00149">
    <property type="entry name" value="FUMRATELYASE"/>
</dbReference>
<gene>
    <name evidence="5" type="primary">argH</name>
    <name evidence="7" type="ORF">SAMN06265219_10614</name>
</gene>
<proteinExistence type="inferred from homology"/>
<comment type="similarity">
    <text evidence="5">Belongs to the lyase 1 family. Argininosuccinate lyase subfamily.</text>
</comment>
<reference evidence="7 8" key="1">
    <citation type="submission" date="2017-05" db="EMBL/GenBank/DDBJ databases">
        <authorList>
            <person name="Varghese N."/>
            <person name="Submissions S."/>
        </authorList>
    </citation>
    <scope>NUCLEOTIDE SEQUENCE [LARGE SCALE GENOMIC DNA]</scope>
    <source>
        <strain evidence="7 8">DSM 21985</strain>
    </source>
</reference>
<dbReference type="Pfam" id="PF00206">
    <property type="entry name" value="Lyase_1"/>
    <property type="match status" value="1"/>
</dbReference>
<evidence type="ECO:0000256" key="2">
    <source>
        <dbReference type="ARBA" id="ARBA00004941"/>
    </source>
</evidence>
<accession>A0A521CMA1</accession>
<evidence type="ECO:0000313" key="8">
    <source>
        <dbReference type="Proteomes" id="UP000317557"/>
    </source>
</evidence>
<dbReference type="GO" id="GO:0042450">
    <property type="term" value="P:L-arginine biosynthetic process via ornithine"/>
    <property type="evidence" value="ECO:0007669"/>
    <property type="project" value="UniProtKB-UniRule"/>
</dbReference>
<dbReference type="UniPathway" id="UPA00068">
    <property type="reaction ID" value="UER00114"/>
</dbReference>
<evidence type="ECO:0000256" key="3">
    <source>
        <dbReference type="ARBA" id="ARBA00012338"/>
    </source>
</evidence>
<keyword evidence="4 5" id="KW-0055">Arginine biosynthesis</keyword>
<dbReference type="InterPro" id="IPR020557">
    <property type="entry name" value="Fumarate_lyase_CS"/>
</dbReference>
<evidence type="ECO:0000259" key="6">
    <source>
        <dbReference type="Pfam" id="PF00206"/>
    </source>
</evidence>
<sequence length="434" mass="48842">MSGKKLWEKGIETDAFIEKFTVGKDRELDLQLAKYDVQGTIAHITMLESVGLLEKEELEKLTAELNRILEEVIEPGEFEIEEGVEDVHSQVELMLTRELGNVGKKVHSGRSRNDQVLVDVRLFLRDQIKEIKELTSKLFDTLMDKSEATKEILLPGYTHTQAAMPSSFGMWFGAYAESLTDDVVLLKSAYDIINRNPLGSAAGYGSSFPLNRTMTTELLGFEGMNVNSVYAQMGRGKTEQTLSFAMASLAGTLNKLAADVCLYNSQNFQFLKLPDELTTGSSIMPHKKNPDVFELIRAKTNRLRSLPNEIMMATANLTSGYHRDFQLLKEMLFPAIEELKNCLFITEYAASQMDVNEEVMDDPKYKLTFSVEAVNKLVVDGVPFRDAYLQVAQQIEQDTFVPPKQLDHTHEGSIGNLGNEQIKQRMDALLNVFK</sequence>
<comment type="pathway">
    <text evidence="2 5">Amino-acid biosynthesis; L-arginine biosynthesis; L-arginine from L-ornithine and carbamoyl phosphate: step 3/3.</text>
</comment>
<dbReference type="InterPro" id="IPR008948">
    <property type="entry name" value="L-Aspartase-like"/>
</dbReference>
<dbReference type="Gene3D" id="1.10.40.30">
    <property type="entry name" value="Fumarase/aspartase (C-terminal domain)"/>
    <property type="match status" value="1"/>
</dbReference>
<evidence type="ECO:0000256" key="4">
    <source>
        <dbReference type="ARBA" id="ARBA00022571"/>
    </source>
</evidence>
<comment type="subcellular location">
    <subcellularLocation>
        <location evidence="5">Cytoplasm</location>
    </subcellularLocation>
</comment>
<dbReference type="EMBL" id="FXTP01000006">
    <property type="protein sequence ID" value="SMO60573.1"/>
    <property type="molecule type" value="Genomic_DNA"/>
</dbReference>
<dbReference type="HAMAP" id="MF_00006">
    <property type="entry name" value="Arg_succ_lyase"/>
    <property type="match status" value="1"/>
</dbReference>
<dbReference type="CDD" id="cd01359">
    <property type="entry name" value="Argininosuccinate_lyase"/>
    <property type="match status" value="1"/>
</dbReference>
<keyword evidence="5" id="KW-0028">Amino-acid biosynthesis</keyword>
<dbReference type="PANTHER" id="PTHR43814">
    <property type="entry name" value="ARGININOSUCCINATE LYASE"/>
    <property type="match status" value="1"/>
</dbReference>
<dbReference type="RefSeq" id="WP_142454050.1">
    <property type="nucleotide sequence ID" value="NZ_FXTP01000006.1"/>
</dbReference>
<dbReference type="Proteomes" id="UP000317557">
    <property type="component" value="Unassembled WGS sequence"/>
</dbReference>
<dbReference type="NCBIfam" id="TIGR00838">
    <property type="entry name" value="argH"/>
    <property type="match status" value="1"/>
</dbReference>
<dbReference type="InterPro" id="IPR009049">
    <property type="entry name" value="Argininosuccinate_lyase"/>
</dbReference>
<dbReference type="PROSITE" id="PS00163">
    <property type="entry name" value="FUMARATE_LYASES"/>
    <property type="match status" value="1"/>
</dbReference>
<dbReference type="InterPro" id="IPR024083">
    <property type="entry name" value="Fumarase/histidase_N"/>
</dbReference>
<dbReference type="InterPro" id="IPR000362">
    <property type="entry name" value="Fumarate_lyase_fam"/>
</dbReference>
<dbReference type="PANTHER" id="PTHR43814:SF1">
    <property type="entry name" value="ARGININOSUCCINATE LYASE"/>
    <property type="match status" value="1"/>
</dbReference>
<keyword evidence="5" id="KW-0963">Cytoplasm</keyword>
<dbReference type="InterPro" id="IPR022761">
    <property type="entry name" value="Fumarate_lyase_N"/>
</dbReference>
<dbReference type="GO" id="GO:0004056">
    <property type="term" value="F:argininosuccinate lyase activity"/>
    <property type="evidence" value="ECO:0007669"/>
    <property type="project" value="UniProtKB-UniRule"/>
</dbReference>
<dbReference type="Gene3D" id="1.10.275.10">
    <property type="entry name" value="Fumarase/aspartase (N-terminal domain)"/>
    <property type="match status" value="1"/>
</dbReference>
<dbReference type="Gene3D" id="1.20.200.10">
    <property type="entry name" value="Fumarase/aspartase (Central domain)"/>
    <property type="match status" value="1"/>
</dbReference>
<keyword evidence="8" id="KW-1185">Reference proteome</keyword>
<evidence type="ECO:0000256" key="5">
    <source>
        <dbReference type="HAMAP-Rule" id="MF_00006"/>
    </source>
</evidence>
<dbReference type="OrthoDB" id="9769623at2"/>
<keyword evidence="5 7" id="KW-0456">Lyase</keyword>
<evidence type="ECO:0000313" key="7">
    <source>
        <dbReference type="EMBL" id="SMO60573.1"/>
    </source>
</evidence>
<dbReference type="GO" id="GO:0005829">
    <property type="term" value="C:cytosol"/>
    <property type="evidence" value="ECO:0007669"/>
    <property type="project" value="TreeGrafter"/>
</dbReference>
<comment type="catalytic activity">
    <reaction evidence="1 5">
        <text>2-(N(omega)-L-arginino)succinate = fumarate + L-arginine</text>
        <dbReference type="Rhea" id="RHEA:24020"/>
        <dbReference type="ChEBI" id="CHEBI:29806"/>
        <dbReference type="ChEBI" id="CHEBI:32682"/>
        <dbReference type="ChEBI" id="CHEBI:57472"/>
        <dbReference type="EC" id="4.3.2.1"/>
    </reaction>
</comment>
<protein>
    <recommendedName>
        <fullName evidence="3 5">Argininosuccinate lyase</fullName>
        <shortName evidence="5">ASAL</shortName>
        <ecNumber evidence="3 5">4.3.2.1</ecNumber>
    </recommendedName>
    <alternativeName>
        <fullName evidence="5">Arginosuccinase</fullName>
    </alternativeName>
</protein>
<dbReference type="PRINTS" id="PR00145">
    <property type="entry name" value="ARGSUCLYASE"/>
</dbReference>
<dbReference type="EC" id="4.3.2.1" evidence="3 5"/>
<dbReference type="AlphaFoldDB" id="A0A521CMA1"/>
<feature type="domain" description="Fumarate lyase N-terminal" evidence="6">
    <location>
        <begin position="11"/>
        <end position="302"/>
    </location>
</feature>
<evidence type="ECO:0000256" key="1">
    <source>
        <dbReference type="ARBA" id="ARBA00000985"/>
    </source>
</evidence>
<name>A0A521CMA1_9BACT</name>
<dbReference type="SUPFAM" id="SSF48557">
    <property type="entry name" value="L-aspartase-like"/>
    <property type="match status" value="1"/>
</dbReference>
<organism evidence="7 8">
    <name type="scientific">Gracilimonas mengyeensis</name>
    <dbReference type="NCBI Taxonomy" id="1302730"/>
    <lineage>
        <taxon>Bacteria</taxon>
        <taxon>Pseudomonadati</taxon>
        <taxon>Balneolota</taxon>
        <taxon>Balneolia</taxon>
        <taxon>Balneolales</taxon>
        <taxon>Balneolaceae</taxon>
        <taxon>Gracilimonas</taxon>
    </lineage>
</organism>